<dbReference type="InterPro" id="IPR000073">
    <property type="entry name" value="AB_hydrolase_1"/>
</dbReference>
<gene>
    <name evidence="2" type="ORF">PsB1_0463</name>
</gene>
<evidence type="ECO:0000313" key="3">
    <source>
        <dbReference type="Proteomes" id="UP001161064"/>
    </source>
</evidence>
<sequence>MAGGGWGTPPRGVMIELDGRKQRLVCEGKAKPGMPTVIFESGAFSGAADWGYLQPEVAKHGRTCAYDRAGIGWSEASSGPRDPANLARELKALLVTAQETGPYILVGHSMAGLLTRSFISQFPNEVVGLVLIDAADPSAISIPEAQIWIKRYQDLARLGSTLAHLGLLKPLAPFLANPIGLSGIALKEKRRMFGAPSHMQAAAAEILATTKGVELAFAADPHLKAIPVATITAGTNTPSRQAWKEAQSRAARLSPRGTSLHIDAANHTTILGPIFGGGVVEAIERVRQDAILDLAKPS</sequence>
<dbReference type="EMBL" id="BPFZ01000002">
    <property type="protein sequence ID" value="GIU66309.1"/>
    <property type="molecule type" value="Genomic_DNA"/>
</dbReference>
<reference evidence="2" key="2">
    <citation type="journal article" date="2023" name="ISME Commun">
        <title>Characterization of a bloom-associated alphaproteobacterial lineage, 'Candidatus Phycosocius': insights into freshwater algal-bacterial interactions.</title>
        <authorList>
            <person name="Tanabe Y."/>
            <person name="Yamaguchi H."/>
            <person name="Yoshida M."/>
            <person name="Kai A."/>
            <person name="Okazaki Y."/>
        </authorList>
    </citation>
    <scope>NUCLEOTIDE SEQUENCE</scope>
    <source>
        <strain evidence="2">BOTRYCO-1</strain>
    </source>
</reference>
<dbReference type="GO" id="GO:0016787">
    <property type="term" value="F:hydrolase activity"/>
    <property type="evidence" value="ECO:0007669"/>
    <property type="project" value="UniProtKB-KW"/>
</dbReference>
<feature type="domain" description="AB hydrolase-1" evidence="1">
    <location>
        <begin position="38"/>
        <end position="267"/>
    </location>
</feature>
<dbReference type="Proteomes" id="UP001161064">
    <property type="component" value="Unassembled WGS sequence"/>
</dbReference>
<keyword evidence="2" id="KW-0378">Hydrolase</keyword>
<dbReference type="SUPFAM" id="SSF53474">
    <property type="entry name" value="alpha/beta-Hydrolases"/>
    <property type="match status" value="1"/>
</dbReference>
<dbReference type="Pfam" id="PF12697">
    <property type="entry name" value="Abhydrolase_6"/>
    <property type="match status" value="1"/>
</dbReference>
<reference evidence="2" key="1">
    <citation type="submission" date="2021-05" db="EMBL/GenBank/DDBJ databases">
        <authorList>
            <person name="Tanabe Y."/>
        </authorList>
    </citation>
    <scope>NUCLEOTIDE SEQUENCE</scope>
    <source>
        <strain evidence="2">BOTRYCO-1</strain>
    </source>
</reference>
<proteinExistence type="predicted"/>
<protein>
    <submittedName>
        <fullName evidence="2">Alpha/beta hydrolase</fullName>
    </submittedName>
</protein>
<name>A0ABQ4PTT4_9PROT</name>
<evidence type="ECO:0000259" key="1">
    <source>
        <dbReference type="Pfam" id="PF12697"/>
    </source>
</evidence>
<comment type="caution">
    <text evidence="2">The sequence shown here is derived from an EMBL/GenBank/DDBJ whole genome shotgun (WGS) entry which is preliminary data.</text>
</comment>
<organism evidence="2 3">
    <name type="scientific">Candidatus Phycosocius spiralis</name>
    <dbReference type="NCBI Taxonomy" id="2815099"/>
    <lineage>
        <taxon>Bacteria</taxon>
        <taxon>Pseudomonadati</taxon>
        <taxon>Pseudomonadota</taxon>
        <taxon>Alphaproteobacteria</taxon>
        <taxon>Caulobacterales</taxon>
        <taxon>Caulobacterales incertae sedis</taxon>
        <taxon>Candidatus Phycosocius</taxon>
    </lineage>
</organism>
<keyword evidence="3" id="KW-1185">Reference proteome</keyword>
<evidence type="ECO:0000313" key="2">
    <source>
        <dbReference type="EMBL" id="GIU66309.1"/>
    </source>
</evidence>
<dbReference type="Gene3D" id="3.40.50.1820">
    <property type="entry name" value="alpha/beta hydrolase"/>
    <property type="match status" value="1"/>
</dbReference>
<dbReference type="InterPro" id="IPR029058">
    <property type="entry name" value="AB_hydrolase_fold"/>
</dbReference>
<accession>A0ABQ4PTT4</accession>
<dbReference type="PANTHER" id="PTHR43689">
    <property type="entry name" value="HYDROLASE"/>
    <property type="match status" value="1"/>
</dbReference>
<dbReference type="PANTHER" id="PTHR43689:SF8">
    <property type="entry name" value="ALPHA_BETA-HYDROLASES SUPERFAMILY PROTEIN"/>
    <property type="match status" value="1"/>
</dbReference>